<comment type="caution">
    <text evidence="2">The sequence shown here is derived from an EMBL/GenBank/DDBJ whole genome shotgun (WGS) entry which is preliminary data.</text>
</comment>
<dbReference type="CDD" id="cd07246">
    <property type="entry name" value="VOC_like"/>
    <property type="match status" value="1"/>
</dbReference>
<proteinExistence type="predicted"/>
<dbReference type="PROSITE" id="PS51819">
    <property type="entry name" value="VOC"/>
    <property type="match status" value="1"/>
</dbReference>
<name>A0A2P8DRE1_9ACTN</name>
<dbReference type="RefSeq" id="WP_106538961.1">
    <property type="nucleotide sequence ID" value="NZ_PYGE01000017.1"/>
</dbReference>
<reference evidence="2 3" key="1">
    <citation type="submission" date="2018-03" db="EMBL/GenBank/DDBJ databases">
        <title>Genomic Encyclopedia of Archaeal and Bacterial Type Strains, Phase II (KMG-II): from individual species to whole genera.</title>
        <authorList>
            <person name="Goeker M."/>
        </authorList>
    </citation>
    <scope>NUCLEOTIDE SEQUENCE [LARGE SCALE GENOMIC DNA]</scope>
    <source>
        <strain evidence="2 3">DSM 45211</strain>
    </source>
</reference>
<feature type="domain" description="VOC" evidence="1">
    <location>
        <begin position="11"/>
        <end position="135"/>
    </location>
</feature>
<dbReference type="SUPFAM" id="SSF54593">
    <property type="entry name" value="Glyoxalase/Bleomycin resistance protein/Dihydroxybiphenyl dioxygenase"/>
    <property type="match status" value="1"/>
</dbReference>
<evidence type="ECO:0000259" key="1">
    <source>
        <dbReference type="PROSITE" id="PS51819"/>
    </source>
</evidence>
<gene>
    <name evidence="2" type="ORF">CLV30_11783</name>
</gene>
<dbReference type="OrthoDB" id="9795306at2"/>
<dbReference type="InterPro" id="IPR029068">
    <property type="entry name" value="Glyas_Bleomycin-R_OHBP_Dase"/>
</dbReference>
<dbReference type="Gene3D" id="3.30.720.120">
    <property type="match status" value="1"/>
</dbReference>
<accession>A0A2P8DRE1</accession>
<sequence>MTNTVAPVPAGFHSLNPYIAVDGAAEAIDFYRRAFGAKQISRMDGPDGTVMHAELRIGDSTLQMGDPLPEYGLIAPGADGVTSAIMIYCEDVDALFAQAVEAGASVVTAVNDFPSGDRYGTVMDPFGHRWSLATRVEDVSPEEAERRIAEWIAQQS</sequence>
<dbReference type="PANTHER" id="PTHR34109">
    <property type="entry name" value="BNAUNNG04460D PROTEIN-RELATED"/>
    <property type="match status" value="1"/>
</dbReference>
<evidence type="ECO:0000313" key="3">
    <source>
        <dbReference type="Proteomes" id="UP000243528"/>
    </source>
</evidence>
<dbReference type="InterPro" id="IPR037523">
    <property type="entry name" value="VOC_core"/>
</dbReference>
<dbReference type="EMBL" id="PYGE01000017">
    <property type="protein sequence ID" value="PSK99780.1"/>
    <property type="molecule type" value="Genomic_DNA"/>
</dbReference>
<protein>
    <submittedName>
        <fullName evidence="2">PhnB protein</fullName>
    </submittedName>
</protein>
<dbReference type="Proteomes" id="UP000243528">
    <property type="component" value="Unassembled WGS sequence"/>
</dbReference>
<dbReference type="InterPro" id="IPR004360">
    <property type="entry name" value="Glyas_Fos-R_dOase_dom"/>
</dbReference>
<dbReference type="AlphaFoldDB" id="A0A2P8DRE1"/>
<dbReference type="PANTHER" id="PTHR34109:SF1">
    <property type="entry name" value="VOC DOMAIN-CONTAINING PROTEIN"/>
    <property type="match status" value="1"/>
</dbReference>
<organism evidence="2 3">
    <name type="scientific">Haloactinopolyspora alba</name>
    <dbReference type="NCBI Taxonomy" id="648780"/>
    <lineage>
        <taxon>Bacteria</taxon>
        <taxon>Bacillati</taxon>
        <taxon>Actinomycetota</taxon>
        <taxon>Actinomycetes</taxon>
        <taxon>Jiangellales</taxon>
        <taxon>Jiangellaceae</taxon>
        <taxon>Haloactinopolyspora</taxon>
    </lineage>
</organism>
<keyword evidence="3" id="KW-1185">Reference proteome</keyword>
<dbReference type="Pfam" id="PF00903">
    <property type="entry name" value="Glyoxalase"/>
    <property type="match status" value="1"/>
</dbReference>
<dbReference type="Gene3D" id="3.30.720.110">
    <property type="match status" value="1"/>
</dbReference>
<evidence type="ECO:0000313" key="2">
    <source>
        <dbReference type="EMBL" id="PSK99780.1"/>
    </source>
</evidence>